<evidence type="ECO:0000256" key="15">
    <source>
        <dbReference type="PROSITE-ProRule" id="PRU10144"/>
    </source>
</evidence>
<protein>
    <submittedName>
        <fullName evidence="20">TonB-dependent receptor</fullName>
    </submittedName>
</protein>
<dbReference type="InterPro" id="IPR010105">
    <property type="entry name" value="TonB_sidphr_rcpt"/>
</dbReference>
<dbReference type="InterPro" id="IPR039426">
    <property type="entry name" value="TonB-dep_rcpt-like"/>
</dbReference>
<keyword evidence="9" id="KW-0406">Ion transport</keyword>
<dbReference type="Gene3D" id="2.40.170.20">
    <property type="entry name" value="TonB-dependent receptor, beta-barrel domain"/>
    <property type="match status" value="1"/>
</dbReference>
<dbReference type="GO" id="GO:0009279">
    <property type="term" value="C:cell outer membrane"/>
    <property type="evidence" value="ECO:0007669"/>
    <property type="project" value="UniProtKB-SubCell"/>
</dbReference>
<evidence type="ECO:0000256" key="4">
    <source>
        <dbReference type="ARBA" id="ARBA00022452"/>
    </source>
</evidence>
<organism evidence="20 21">
    <name type="scientific">Phenylobacterium zucineum (strain HLK1)</name>
    <dbReference type="NCBI Taxonomy" id="450851"/>
    <lineage>
        <taxon>Bacteria</taxon>
        <taxon>Pseudomonadati</taxon>
        <taxon>Pseudomonadota</taxon>
        <taxon>Alphaproteobacteria</taxon>
        <taxon>Caulobacterales</taxon>
        <taxon>Caulobacteraceae</taxon>
        <taxon>Phenylobacterium</taxon>
    </lineage>
</organism>
<feature type="domain" description="TonB-dependent receptor-like beta-barrel" evidence="18">
    <location>
        <begin position="229"/>
        <end position="669"/>
    </location>
</feature>
<evidence type="ECO:0000256" key="2">
    <source>
        <dbReference type="ARBA" id="ARBA00009810"/>
    </source>
</evidence>
<dbReference type="PROSITE" id="PS01156">
    <property type="entry name" value="TONB_DEPENDENT_REC_2"/>
    <property type="match status" value="1"/>
</dbReference>
<proteinExistence type="inferred from homology"/>
<evidence type="ECO:0000313" key="21">
    <source>
        <dbReference type="Proteomes" id="UP000001868"/>
    </source>
</evidence>
<evidence type="ECO:0000259" key="18">
    <source>
        <dbReference type="Pfam" id="PF00593"/>
    </source>
</evidence>
<gene>
    <name evidence="20" type="ordered locus">PHZ_p0219</name>
</gene>
<evidence type="ECO:0000256" key="3">
    <source>
        <dbReference type="ARBA" id="ARBA00022448"/>
    </source>
</evidence>
<dbReference type="eggNOG" id="COG4774">
    <property type="taxonomic scope" value="Bacteria"/>
</dbReference>
<evidence type="ECO:0000256" key="12">
    <source>
        <dbReference type="ARBA" id="ARBA00023170"/>
    </source>
</evidence>
<dbReference type="Gene3D" id="2.170.130.10">
    <property type="entry name" value="TonB-dependent receptor, plug domain"/>
    <property type="match status" value="1"/>
</dbReference>
<sequence>MKGRRAHYLAAAAPLVLVLAGTSAGATDTLTSPQVSSLTVVAPQDDAYKVERTGTATRTDTPLANVPQSVTIITDEAIRDQSMRSIADVVRYVPGVTSGQGEGHRDAPTLRGNSTTADFFVDGVRDDVQYFRDLYNVERVEVLKGANAMIFGRGGGGGIINRVMKKANWATERQAAVELGSYSLRRFTADVGQPLAGGFSGRIVGVHENAESYRDFVEVERWGLNPSIGWRDDRLTVVASYEHFEDDRTVDRGIPSQAGRPSAARRSAFFGDPDQSFAATRVDLLNLAVEYQLTPDLVVRNRTLWGDYDKFYQNVYPSGAVGSNGMVNLAAYNSRSDRENLFNQTDLVLKADVAGLNHTLLMGAELGRQVSDNVRLTGFFNSTSLNMPVSLASPTRGGVPIAYRPNGSDANNHVVANAAALYMQDQVEITPELQLVLGLRYDSFDLDYRDNRSPARFSRKDKLWSPRFGLVYKPVGALSLYASYSVSYLPSSGEQFSSLTASTAGFEPEEFKNYEVGLKWQPSPVVILTAALYQLDRTNTTSPDPANPNRLLLTGEQRSQGFEASITGQVTSRWQVLGGYAYQEAEITRTTAAAPRGRQVPLVPEHSFSLWNKVELTPMFSVGLGVIHQTDVYTSISNAVKLPSFTRADAALFVRLQERLEAQLNVENVFDKDYFPTSHGDNNILPGAPRSVRVGLRTSF</sequence>
<keyword evidence="12 20" id="KW-0675">Receptor</keyword>
<evidence type="ECO:0000256" key="7">
    <source>
        <dbReference type="ARBA" id="ARBA00022729"/>
    </source>
</evidence>
<dbReference type="NCBIfam" id="TIGR01783">
    <property type="entry name" value="TonB-siderophor"/>
    <property type="match status" value="1"/>
</dbReference>
<dbReference type="CDD" id="cd01347">
    <property type="entry name" value="ligand_gated_channel"/>
    <property type="match status" value="1"/>
</dbReference>
<evidence type="ECO:0000256" key="13">
    <source>
        <dbReference type="ARBA" id="ARBA00023237"/>
    </source>
</evidence>
<feature type="short sequence motif" description="TonB C-terminal box" evidence="15">
    <location>
        <begin position="683"/>
        <end position="700"/>
    </location>
</feature>
<dbReference type="InterPro" id="IPR037066">
    <property type="entry name" value="Plug_dom_sf"/>
</dbReference>
<dbReference type="RefSeq" id="WP_012520461.1">
    <property type="nucleotide sequence ID" value="NC_011143.1"/>
</dbReference>
<keyword evidence="7 17" id="KW-0732">Signal</keyword>
<evidence type="ECO:0000256" key="8">
    <source>
        <dbReference type="ARBA" id="ARBA00023004"/>
    </source>
</evidence>
<dbReference type="InterPro" id="IPR000531">
    <property type="entry name" value="Beta-barrel_TonB"/>
</dbReference>
<keyword evidence="13 14" id="KW-0998">Cell outer membrane</keyword>
<dbReference type="PANTHER" id="PTHR32552">
    <property type="entry name" value="FERRICHROME IRON RECEPTOR-RELATED"/>
    <property type="match status" value="1"/>
</dbReference>
<comment type="subcellular location">
    <subcellularLocation>
        <location evidence="1 14">Cell outer membrane</location>
        <topology evidence="1 14">Multi-pass membrane protein</topology>
    </subcellularLocation>
</comment>
<comment type="similarity">
    <text evidence="2 14 16">Belongs to the TonB-dependent receptor family.</text>
</comment>
<dbReference type="PROSITE" id="PS52016">
    <property type="entry name" value="TONB_DEPENDENT_REC_3"/>
    <property type="match status" value="1"/>
</dbReference>
<keyword evidence="21" id="KW-1185">Reference proteome</keyword>
<dbReference type="EMBL" id="CP000748">
    <property type="protein sequence ID" value="ACG80162.1"/>
    <property type="molecule type" value="Genomic_DNA"/>
</dbReference>
<dbReference type="Pfam" id="PF07715">
    <property type="entry name" value="Plug"/>
    <property type="match status" value="1"/>
</dbReference>
<dbReference type="GO" id="GO:0038023">
    <property type="term" value="F:signaling receptor activity"/>
    <property type="evidence" value="ECO:0007669"/>
    <property type="project" value="InterPro"/>
</dbReference>
<dbReference type="InterPro" id="IPR036942">
    <property type="entry name" value="Beta-barrel_TonB_sf"/>
</dbReference>
<dbReference type="Proteomes" id="UP000001868">
    <property type="component" value="Plasmid pHLK1"/>
</dbReference>
<evidence type="ECO:0000256" key="17">
    <source>
        <dbReference type="SAM" id="SignalP"/>
    </source>
</evidence>
<keyword evidence="10 16" id="KW-0798">TonB box</keyword>
<reference evidence="20 21" key="1">
    <citation type="journal article" date="2008" name="BMC Genomics">
        <title>Complete genome of Phenylobacterium zucineum - a novel facultative intracellular bacterium isolated from human erythroleukemia cell line K562.</title>
        <authorList>
            <person name="Luo Y."/>
            <person name="Xu X."/>
            <person name="Ding Z."/>
            <person name="Liu Z."/>
            <person name="Zhang B."/>
            <person name="Yan Z."/>
            <person name="Sun J."/>
            <person name="Hu S."/>
            <person name="Hu X."/>
        </authorList>
    </citation>
    <scope>NUCLEOTIDE SEQUENCE [LARGE SCALE GENOMIC DNA]</scope>
    <source>
        <strain evidence="21">HLK1</strain>
        <plasmid evidence="21">HLK1</plasmid>
        <plasmid evidence="21">Plasmid pHLK1</plasmid>
    </source>
</reference>
<name>B4RII7_PHEZH</name>
<keyword evidence="11 14" id="KW-0472">Membrane</keyword>
<keyword evidence="8" id="KW-0408">Iron</keyword>
<dbReference type="HOGENOM" id="CLU_008287_9_4_5"/>
<evidence type="ECO:0000259" key="19">
    <source>
        <dbReference type="Pfam" id="PF07715"/>
    </source>
</evidence>
<dbReference type="GO" id="GO:0015891">
    <property type="term" value="P:siderophore transport"/>
    <property type="evidence" value="ECO:0007669"/>
    <property type="project" value="InterPro"/>
</dbReference>
<dbReference type="KEGG" id="pzu:PHZ_p0219"/>
<dbReference type="SUPFAM" id="SSF56935">
    <property type="entry name" value="Porins"/>
    <property type="match status" value="1"/>
</dbReference>
<feature type="signal peptide" evidence="17">
    <location>
        <begin position="1"/>
        <end position="26"/>
    </location>
</feature>
<feature type="domain" description="TonB-dependent receptor plug" evidence="19">
    <location>
        <begin position="63"/>
        <end position="159"/>
    </location>
</feature>
<evidence type="ECO:0000256" key="16">
    <source>
        <dbReference type="RuleBase" id="RU003357"/>
    </source>
</evidence>
<evidence type="ECO:0000256" key="14">
    <source>
        <dbReference type="PROSITE-ProRule" id="PRU01360"/>
    </source>
</evidence>
<dbReference type="AlphaFoldDB" id="B4RII7"/>
<dbReference type="OrthoDB" id="9760333at2"/>
<dbReference type="Pfam" id="PF00593">
    <property type="entry name" value="TonB_dep_Rec_b-barrel"/>
    <property type="match status" value="1"/>
</dbReference>
<keyword evidence="3 14" id="KW-0813">Transport</keyword>
<dbReference type="InterPro" id="IPR012910">
    <property type="entry name" value="Plug_dom"/>
</dbReference>
<geneLocation type="plasmid" evidence="21">
    <name>pHLK1</name>
</geneLocation>
<evidence type="ECO:0000313" key="20">
    <source>
        <dbReference type="EMBL" id="ACG80162.1"/>
    </source>
</evidence>
<evidence type="ECO:0000256" key="6">
    <source>
        <dbReference type="ARBA" id="ARBA00022692"/>
    </source>
</evidence>
<dbReference type="PANTHER" id="PTHR32552:SF68">
    <property type="entry name" value="FERRICHROME OUTER MEMBRANE TRANSPORTER_PHAGE RECEPTOR"/>
    <property type="match status" value="1"/>
</dbReference>
<dbReference type="InterPro" id="IPR010917">
    <property type="entry name" value="TonB_rcpt_CS"/>
</dbReference>
<keyword evidence="20" id="KW-0614">Plasmid</keyword>
<evidence type="ECO:0000256" key="1">
    <source>
        <dbReference type="ARBA" id="ARBA00004571"/>
    </source>
</evidence>
<evidence type="ECO:0000256" key="9">
    <source>
        <dbReference type="ARBA" id="ARBA00023065"/>
    </source>
</evidence>
<keyword evidence="4 14" id="KW-1134">Transmembrane beta strand</keyword>
<feature type="chain" id="PRO_5002825511" evidence="17">
    <location>
        <begin position="27"/>
        <end position="700"/>
    </location>
</feature>
<accession>B4RII7</accession>
<keyword evidence="5" id="KW-0410">Iron transport</keyword>
<evidence type="ECO:0000256" key="11">
    <source>
        <dbReference type="ARBA" id="ARBA00023136"/>
    </source>
</evidence>
<evidence type="ECO:0000256" key="5">
    <source>
        <dbReference type="ARBA" id="ARBA00022496"/>
    </source>
</evidence>
<keyword evidence="6 14" id="KW-0812">Transmembrane</keyword>
<evidence type="ECO:0000256" key="10">
    <source>
        <dbReference type="ARBA" id="ARBA00023077"/>
    </source>
</evidence>
<dbReference type="GO" id="GO:0015344">
    <property type="term" value="F:siderophore uptake transmembrane transporter activity"/>
    <property type="evidence" value="ECO:0007669"/>
    <property type="project" value="TreeGrafter"/>
</dbReference>